<dbReference type="Proteomes" id="UP000886520">
    <property type="component" value="Chromosome 6"/>
</dbReference>
<feature type="domain" description="VTT" evidence="7">
    <location>
        <begin position="208"/>
        <end position="308"/>
    </location>
</feature>
<comment type="subcellular location">
    <subcellularLocation>
        <location evidence="1">Cell membrane</location>
        <topology evidence="1">Multi-pass membrane protein</topology>
    </subcellularLocation>
</comment>
<evidence type="ECO:0000256" key="4">
    <source>
        <dbReference type="ARBA" id="ARBA00022989"/>
    </source>
</evidence>
<proteinExistence type="predicted"/>
<feature type="transmembrane region" description="Helical" evidence="6">
    <location>
        <begin position="97"/>
        <end position="118"/>
    </location>
</feature>
<evidence type="ECO:0000256" key="3">
    <source>
        <dbReference type="ARBA" id="ARBA00022692"/>
    </source>
</evidence>
<feature type="transmembrane region" description="Helical" evidence="6">
    <location>
        <begin position="157"/>
        <end position="185"/>
    </location>
</feature>
<feature type="transmembrane region" description="Helical" evidence="6">
    <location>
        <begin position="295"/>
        <end position="317"/>
    </location>
</feature>
<keyword evidence="2" id="KW-1003">Cell membrane</keyword>
<evidence type="ECO:0000259" key="7">
    <source>
        <dbReference type="Pfam" id="PF09335"/>
    </source>
</evidence>
<evidence type="ECO:0000313" key="9">
    <source>
        <dbReference type="Proteomes" id="UP000886520"/>
    </source>
</evidence>
<keyword evidence="4 6" id="KW-1133">Transmembrane helix</keyword>
<keyword evidence="5 6" id="KW-0472">Membrane</keyword>
<protein>
    <recommendedName>
        <fullName evidence="7">VTT domain-containing protein</fullName>
    </recommendedName>
</protein>
<dbReference type="AlphaFoldDB" id="A0A9D4V3C2"/>
<reference evidence="8" key="1">
    <citation type="submission" date="2021-01" db="EMBL/GenBank/DDBJ databases">
        <title>Adiantum capillus-veneris genome.</title>
        <authorList>
            <person name="Fang Y."/>
            <person name="Liao Q."/>
        </authorList>
    </citation>
    <scope>NUCLEOTIDE SEQUENCE</scope>
    <source>
        <strain evidence="8">H3</strain>
        <tissue evidence="8">Leaf</tissue>
    </source>
</reference>
<evidence type="ECO:0000256" key="5">
    <source>
        <dbReference type="ARBA" id="ARBA00023136"/>
    </source>
</evidence>
<dbReference type="Pfam" id="PF09335">
    <property type="entry name" value="VTT_dom"/>
    <property type="match status" value="1"/>
</dbReference>
<dbReference type="InterPro" id="IPR032816">
    <property type="entry name" value="VTT_dom"/>
</dbReference>
<evidence type="ECO:0000256" key="2">
    <source>
        <dbReference type="ARBA" id="ARBA00022475"/>
    </source>
</evidence>
<organism evidence="8 9">
    <name type="scientific">Adiantum capillus-veneris</name>
    <name type="common">Maidenhair fern</name>
    <dbReference type="NCBI Taxonomy" id="13818"/>
    <lineage>
        <taxon>Eukaryota</taxon>
        <taxon>Viridiplantae</taxon>
        <taxon>Streptophyta</taxon>
        <taxon>Embryophyta</taxon>
        <taxon>Tracheophyta</taxon>
        <taxon>Polypodiopsida</taxon>
        <taxon>Polypodiidae</taxon>
        <taxon>Polypodiales</taxon>
        <taxon>Pteridineae</taxon>
        <taxon>Pteridaceae</taxon>
        <taxon>Vittarioideae</taxon>
        <taxon>Adiantum</taxon>
    </lineage>
</organism>
<dbReference type="OrthoDB" id="566028at2759"/>
<sequence>MAAPSPSLAWHEAPLRSSRLCFSNSAMEWKLSSLRWHHVHQPPLVIRFAVQHSRYACLRRSLFEVRAEKDSQWNSWIPEANERGLENKSSQISHSNLLLKLLIVAVVVAAVFTLFAAFQPQSGFTMMGTKVARIDPHYKIRLLGRELLIGERSPGWIYFWLLMAAGFGLFVSEEALNVWVGAVLARTLIFDSSWRAFSTSVFENGLYIFSTVFWVYWGVCISDMIPFYAGRFAAQTKAGDTLRKKVGVSEEKLKSISQSVQRYGNLIGFVERFSVGVRNPTAFMAGAMGVSPDKFFAGVCLGALITLPLQMGVGCILREHPVRALAGVATAVAAWTVFPYIAAAIASIAFVVWNKMPLQNRGRSSPSRNMEE</sequence>
<dbReference type="GO" id="GO:0005886">
    <property type="term" value="C:plasma membrane"/>
    <property type="evidence" value="ECO:0007669"/>
    <property type="project" value="UniProtKB-SubCell"/>
</dbReference>
<dbReference type="InterPro" id="IPR032818">
    <property type="entry name" value="DedA-like"/>
</dbReference>
<dbReference type="PANTHER" id="PTHR30353">
    <property type="entry name" value="INNER MEMBRANE PROTEIN DEDA-RELATED"/>
    <property type="match status" value="1"/>
</dbReference>
<accession>A0A9D4V3C2</accession>
<evidence type="ECO:0000256" key="6">
    <source>
        <dbReference type="SAM" id="Phobius"/>
    </source>
</evidence>
<feature type="transmembrane region" description="Helical" evidence="6">
    <location>
        <begin position="206"/>
        <end position="229"/>
    </location>
</feature>
<comment type="caution">
    <text evidence="8">The sequence shown here is derived from an EMBL/GenBank/DDBJ whole genome shotgun (WGS) entry which is preliminary data.</text>
</comment>
<dbReference type="PANTHER" id="PTHR30353:SF0">
    <property type="entry name" value="TRANSMEMBRANE PROTEIN"/>
    <property type="match status" value="1"/>
</dbReference>
<keyword evidence="9" id="KW-1185">Reference proteome</keyword>
<evidence type="ECO:0000313" key="8">
    <source>
        <dbReference type="EMBL" id="KAI5078799.1"/>
    </source>
</evidence>
<gene>
    <name evidence="8" type="ORF">GOP47_0006470</name>
</gene>
<feature type="transmembrane region" description="Helical" evidence="6">
    <location>
        <begin position="324"/>
        <end position="353"/>
    </location>
</feature>
<dbReference type="EMBL" id="JABFUD020000006">
    <property type="protein sequence ID" value="KAI5078799.1"/>
    <property type="molecule type" value="Genomic_DNA"/>
</dbReference>
<evidence type="ECO:0000256" key="1">
    <source>
        <dbReference type="ARBA" id="ARBA00004651"/>
    </source>
</evidence>
<keyword evidence="3 6" id="KW-0812">Transmembrane</keyword>
<name>A0A9D4V3C2_ADICA</name>